<feature type="domain" description="PKD" evidence="4">
    <location>
        <begin position="566"/>
        <end position="653"/>
    </location>
</feature>
<dbReference type="GO" id="GO:0031410">
    <property type="term" value="C:cytoplasmic vesicle"/>
    <property type="evidence" value="ECO:0007669"/>
    <property type="project" value="TreeGrafter"/>
</dbReference>
<dbReference type="Pfam" id="PF22352">
    <property type="entry name" value="K319L-like_PKD"/>
    <property type="match status" value="4"/>
</dbReference>
<name>A0AA48KSR5_9ALTE</name>
<feature type="compositionally biased region" description="Polar residues" evidence="2">
    <location>
        <begin position="607"/>
        <end position="625"/>
    </location>
</feature>
<evidence type="ECO:0000259" key="4">
    <source>
        <dbReference type="PROSITE" id="PS50093"/>
    </source>
</evidence>
<feature type="region of interest" description="Disordered" evidence="2">
    <location>
        <begin position="310"/>
        <end position="346"/>
    </location>
</feature>
<dbReference type="InterPro" id="IPR028994">
    <property type="entry name" value="Integrin_alpha_N"/>
</dbReference>
<feature type="region of interest" description="Disordered" evidence="2">
    <location>
        <begin position="359"/>
        <end position="381"/>
    </location>
</feature>
<protein>
    <recommendedName>
        <fullName evidence="4">PKD domain-containing protein</fullName>
    </recommendedName>
</protein>
<feature type="region of interest" description="Disordered" evidence="2">
    <location>
        <begin position="558"/>
        <end position="592"/>
    </location>
</feature>
<dbReference type="GO" id="GO:0016020">
    <property type="term" value="C:membrane"/>
    <property type="evidence" value="ECO:0007669"/>
    <property type="project" value="TreeGrafter"/>
</dbReference>
<feature type="signal peptide" evidence="3">
    <location>
        <begin position="1"/>
        <end position="22"/>
    </location>
</feature>
<feature type="compositionally biased region" description="Polar residues" evidence="2">
    <location>
        <begin position="372"/>
        <end position="381"/>
    </location>
</feature>
<dbReference type="RefSeq" id="WP_338293433.1">
    <property type="nucleotide sequence ID" value="NZ_AP027272.1"/>
</dbReference>
<dbReference type="Pfam" id="PF13517">
    <property type="entry name" value="FG-GAP_3"/>
    <property type="match status" value="2"/>
</dbReference>
<dbReference type="SUPFAM" id="SSF69318">
    <property type="entry name" value="Integrin alpha N-terminal domain"/>
    <property type="match status" value="1"/>
</dbReference>
<evidence type="ECO:0000313" key="5">
    <source>
        <dbReference type="EMBL" id="BDX07427.1"/>
    </source>
</evidence>
<dbReference type="InterPro" id="IPR035986">
    <property type="entry name" value="PKD_dom_sf"/>
</dbReference>
<feature type="domain" description="PKD" evidence="4">
    <location>
        <begin position="660"/>
        <end position="755"/>
    </location>
</feature>
<dbReference type="Proteomes" id="UP001333710">
    <property type="component" value="Chromosome"/>
</dbReference>
<dbReference type="PANTHER" id="PTHR46182:SF2">
    <property type="entry name" value="FI19480P1"/>
    <property type="match status" value="1"/>
</dbReference>
<feature type="compositionally biased region" description="Low complexity" evidence="2">
    <location>
        <begin position="674"/>
        <end position="686"/>
    </location>
</feature>
<dbReference type="KEGG" id="pmaw:MACH26_29480"/>
<evidence type="ECO:0000256" key="2">
    <source>
        <dbReference type="SAM" id="MobiDB-lite"/>
    </source>
</evidence>
<dbReference type="InterPro" id="IPR022409">
    <property type="entry name" value="PKD/Chitinase_dom"/>
</dbReference>
<dbReference type="PROSITE" id="PS50093">
    <property type="entry name" value="PKD"/>
    <property type="match status" value="2"/>
</dbReference>
<evidence type="ECO:0000256" key="1">
    <source>
        <dbReference type="ARBA" id="ARBA00022729"/>
    </source>
</evidence>
<proteinExistence type="predicted"/>
<dbReference type="InterPro" id="IPR013783">
    <property type="entry name" value="Ig-like_fold"/>
</dbReference>
<accession>A0AA48KSR5</accession>
<evidence type="ECO:0000256" key="3">
    <source>
        <dbReference type="SAM" id="SignalP"/>
    </source>
</evidence>
<dbReference type="InterPro" id="IPR000601">
    <property type="entry name" value="PKD_dom"/>
</dbReference>
<evidence type="ECO:0000313" key="6">
    <source>
        <dbReference type="Proteomes" id="UP001333710"/>
    </source>
</evidence>
<dbReference type="Gene3D" id="2.130.10.130">
    <property type="entry name" value="Integrin alpha, N-terminal"/>
    <property type="match status" value="2"/>
</dbReference>
<dbReference type="Pfam" id="PF14240">
    <property type="entry name" value="YHYH"/>
    <property type="match status" value="4"/>
</dbReference>
<dbReference type="SMART" id="SM00089">
    <property type="entry name" value="PKD"/>
    <property type="match status" value="4"/>
</dbReference>
<organism evidence="5 6">
    <name type="scientific">Planctobacterium marinum</name>
    <dbReference type="NCBI Taxonomy" id="1631968"/>
    <lineage>
        <taxon>Bacteria</taxon>
        <taxon>Pseudomonadati</taxon>
        <taxon>Pseudomonadota</taxon>
        <taxon>Gammaproteobacteria</taxon>
        <taxon>Alteromonadales</taxon>
        <taxon>Alteromonadaceae</taxon>
        <taxon>Planctobacterium</taxon>
    </lineage>
</organism>
<reference evidence="5" key="1">
    <citation type="submission" date="2023-01" db="EMBL/GenBank/DDBJ databases">
        <title>Complete genome sequence of Planctobacterium marinum strain Dej080120_11.</title>
        <authorList>
            <person name="Ueki S."/>
            <person name="Maruyama F."/>
        </authorList>
    </citation>
    <scope>NUCLEOTIDE SEQUENCE</scope>
    <source>
        <strain evidence="5">Dej080120_11</strain>
    </source>
</reference>
<feature type="region of interest" description="Disordered" evidence="2">
    <location>
        <begin position="607"/>
        <end position="687"/>
    </location>
</feature>
<dbReference type="PANTHER" id="PTHR46182">
    <property type="entry name" value="FI19480P1"/>
    <property type="match status" value="1"/>
</dbReference>
<feature type="compositionally biased region" description="Polar residues" evidence="2">
    <location>
        <begin position="656"/>
        <end position="673"/>
    </location>
</feature>
<dbReference type="CDD" id="cd00146">
    <property type="entry name" value="PKD"/>
    <property type="match status" value="2"/>
</dbReference>
<keyword evidence="1 3" id="KW-0732">Signal</keyword>
<feature type="compositionally biased region" description="Low complexity" evidence="2">
    <location>
        <begin position="360"/>
        <end position="371"/>
    </location>
</feature>
<keyword evidence="6" id="KW-1185">Reference proteome</keyword>
<dbReference type="InterPro" id="IPR013517">
    <property type="entry name" value="FG-GAP"/>
</dbReference>
<sequence length="1361" mass="144168">MRPAKLLLSGLLGALITSPLCATEFDYDGDGIADVAVRRPDTQLWYVKNSGSMDYNSERGDGIQRVRFGLSVADIPVPADYDGDGITDFAVRRASNYTWYVLNSSGDNTNSVKEDGIQRQVFGRNSDDIPVPADYDGDGIADFAVRRSSNYTWYIKNSSGSNFNSEKEDGIQRIVFGKSPEDIPVKGDFDGDGIADVAVKRPSNGFWYILNSSGDNTNSERGDGIQRVSFSTAINDIPVPADYDGDGITDIAYRNPDNFTWYIRSSIDTTVTEIEFGLHPADIPVPADYNGDGKAELAIRRAGDQTFIIYNPDVVPGPQGRSAESDDDEQDSETVSFGSQSGDVPVNASTDQIMEKLDDTNANANGNSSNTLPTANAGDNQTVSTGALVTLDGTASSDDDGDSLTYTWTLRSSPDGSEAALSDRTAASPTFTADVDGNYVISLVVNDGSEDSAADRVRITAETTTANTAPMADAGSDQTVTVGTRVELDGSGSNDSDGDSLSYTWSFLSMPDGSEAQLGRTNIESPKFTADTAGTYVLQLIVNDGTEDSEADTVTITAESEDVNTAPTADAGTDQSATVGSQVTLDGSGSSDADGDALSYSWSFSSVPGDSDVSLSNADTATPSFTPRDAGDYVLTLTVSDGEDSDTDTVTVTASEGNSAPTAEAGSDQSVTAGDSVSLSGSGSSDADNDTLTYSWSFTSRPGGSTATLNNANNVNASFTADTEGDYLVQLTVSDGEDSDTDSVTISAEAATTSEPTDNESLLETTFDAARFDASADETIPARPYVMVDFVDYDSDGDNDAAILQSNGVPYTYDYDYSTSDANNIQNTCFDDPNNGPDEADSGGCYPIEASVRAFVVPTNPEVADSITNVSSDQHSGMAISGATFELPTAPSPEDNAGYAITNVYDEGWEVLDDCNGHSGYQGAPYHYHGDPTYPINDGTNEHTLAATEASDCLPDYELVVDEDTGHAPVIGYMADGFPIYGTDGYDIGDELDECNGHNGTTSEFPDGIYHYHALNYDAVTANGTGSRNEIPPLPECLSGKTWFVPEFHSPELSDSDKRDIDSEIDVESTNTTVDALTLATAFASNRFSATSTAEARPYVYVNFIDWDFDGENDTALLLSNGVPSTYDYDNTTSNSDDTANVCFDDPEGGPDTGCYSVDANNRVFLFSLNPTVVDAVTSISDEDHSGMAISGGTFAHPDEDSPNGEGYAVHNTYDSDWEVLDDCNGNVSYQGGPFHYHGDPTNPNRDQVDEHTASAARAEGCLPDFSSDVDETTSHGTVIGFMADGFPIYGEDGYDSGETLDACNGHTGATQEFPNGIYHYHAISADTASSENLAPLPTCLSGDVIYMPNYPAPELSATEN</sequence>
<dbReference type="EMBL" id="AP027272">
    <property type="protein sequence ID" value="BDX07427.1"/>
    <property type="molecule type" value="Genomic_DNA"/>
</dbReference>
<dbReference type="InterPro" id="IPR025924">
    <property type="entry name" value="YHYH_dom"/>
</dbReference>
<gene>
    <name evidence="5" type="ORF">MACH26_29480</name>
</gene>
<dbReference type="InterPro" id="IPR029865">
    <property type="entry name" value="KIAA0319-like"/>
</dbReference>
<feature type="compositionally biased region" description="Polar residues" evidence="2">
    <location>
        <begin position="334"/>
        <end position="346"/>
    </location>
</feature>
<feature type="chain" id="PRO_5041289560" description="PKD domain-containing protein" evidence="3">
    <location>
        <begin position="23"/>
        <end position="1361"/>
    </location>
</feature>
<dbReference type="SUPFAM" id="SSF49299">
    <property type="entry name" value="PKD domain"/>
    <property type="match status" value="3"/>
</dbReference>
<dbReference type="Gene3D" id="2.60.40.10">
    <property type="entry name" value="Immunoglobulins"/>
    <property type="match status" value="4"/>
</dbReference>
<feature type="compositionally biased region" description="Polar residues" evidence="2">
    <location>
        <begin position="558"/>
        <end position="584"/>
    </location>
</feature>